<name>A0ABN9S3V2_9DINO</name>
<organism evidence="2 3">
    <name type="scientific">Prorocentrum cordatum</name>
    <dbReference type="NCBI Taxonomy" id="2364126"/>
    <lineage>
        <taxon>Eukaryota</taxon>
        <taxon>Sar</taxon>
        <taxon>Alveolata</taxon>
        <taxon>Dinophyceae</taxon>
        <taxon>Prorocentrales</taxon>
        <taxon>Prorocentraceae</taxon>
        <taxon>Prorocentrum</taxon>
    </lineage>
</organism>
<feature type="non-terminal residue" evidence="2">
    <location>
        <position position="1"/>
    </location>
</feature>
<sequence>FPPRRRSQGSTTGGGAPGPAPSAGRAEARLGSQGPTATGGPGGWAVGKKSSSPAKHRCVLRRAPGGRMAGRTAGGGRTPTVPDRGGHPRPGGFRTAAPDGGPLGLAFVFLHSSGMCRSACCWPKRLPQCGHGTRSSISGAVALGGGRSRRSRPS</sequence>
<dbReference type="Proteomes" id="UP001189429">
    <property type="component" value="Unassembled WGS sequence"/>
</dbReference>
<feature type="compositionally biased region" description="Low complexity" evidence="1">
    <location>
        <begin position="61"/>
        <end position="71"/>
    </location>
</feature>
<feature type="region of interest" description="Disordered" evidence="1">
    <location>
        <begin position="131"/>
        <end position="154"/>
    </location>
</feature>
<gene>
    <name evidence="2" type="ORF">PCOR1329_LOCUS26289</name>
</gene>
<proteinExistence type="predicted"/>
<keyword evidence="3" id="KW-1185">Reference proteome</keyword>
<dbReference type="EMBL" id="CAUYUJ010009323">
    <property type="protein sequence ID" value="CAK0826449.1"/>
    <property type="molecule type" value="Genomic_DNA"/>
</dbReference>
<evidence type="ECO:0000313" key="3">
    <source>
        <dbReference type="Proteomes" id="UP001189429"/>
    </source>
</evidence>
<reference evidence="2" key="1">
    <citation type="submission" date="2023-10" db="EMBL/GenBank/DDBJ databases">
        <authorList>
            <person name="Chen Y."/>
            <person name="Shah S."/>
            <person name="Dougan E. K."/>
            <person name="Thang M."/>
            <person name="Chan C."/>
        </authorList>
    </citation>
    <scope>NUCLEOTIDE SEQUENCE [LARGE SCALE GENOMIC DNA]</scope>
</reference>
<comment type="caution">
    <text evidence="2">The sequence shown here is derived from an EMBL/GenBank/DDBJ whole genome shotgun (WGS) entry which is preliminary data.</text>
</comment>
<evidence type="ECO:0000313" key="2">
    <source>
        <dbReference type="EMBL" id="CAK0826449.1"/>
    </source>
</evidence>
<protein>
    <submittedName>
        <fullName evidence="2">Uncharacterized protein</fullName>
    </submittedName>
</protein>
<feature type="region of interest" description="Disordered" evidence="1">
    <location>
        <begin position="1"/>
        <end position="98"/>
    </location>
</feature>
<feature type="non-terminal residue" evidence="2">
    <location>
        <position position="154"/>
    </location>
</feature>
<evidence type="ECO:0000256" key="1">
    <source>
        <dbReference type="SAM" id="MobiDB-lite"/>
    </source>
</evidence>
<accession>A0ABN9S3V2</accession>